<evidence type="ECO:0000259" key="4">
    <source>
        <dbReference type="Pfam" id="PF10363"/>
    </source>
</evidence>
<dbReference type="EMBL" id="JAZAVJ010000075">
    <property type="protein sequence ID" value="KAK7415973.1"/>
    <property type="molecule type" value="Genomic_DNA"/>
</dbReference>
<accession>A0ABR1H4D8</accession>
<dbReference type="InterPro" id="IPR019414">
    <property type="entry name" value="Rtp1_C2"/>
</dbReference>
<evidence type="ECO:0000259" key="3">
    <source>
        <dbReference type="Pfam" id="PF10304"/>
    </source>
</evidence>
<dbReference type="PANTHER" id="PTHR20959">
    <property type="entry name" value="TRANSPORT AND GOLGI ORGANIZATION PROTEIN 6 FAMILY MEMBER"/>
    <property type="match status" value="1"/>
</dbReference>
<sequence length="920" mass="100731">MASSSSSQASGPKVIESIVEAGKKAFEPNGDANARASGVDEYNQLIESTEIWALLPALNTLIKPNVLPSWLRDPLLQTLTRLPLRQGGVRGTMEFVFSVHPSNVGKAADASAPQKQGASITHEAVAVATRLLSSVPTSMTPQAWFDGIADQLLRLMDGEGGLDLAKTAAQVVGYGILGKKQFGAPGEQSQTNYHPQTRVNKVSGTAGWSAFVQPLLENINPSLKKDEDSVMIKEEDEIVDLSQNKVLVKSGPLKISLQRLSILLLSNPSPGLCKRVLRPVLLQLWALASWPNPFPLTEQDFVNPARTLLQAYLRLFGNADNIMPLIQNLLNKGELDTAERPWQYRLTGKGDIDIVEPRALDATSLELNWNELEDKSTALVSLVTSVCSAEEISSVFLGLLRRWIQTAGKQEADTKLGIRLQDQDQTPESPIQDLVEVTVLQKLMDKAPEKLVSHFDQLLELVCQVFKADAQSPLGDDLLAVVLSLLNLVITAPTFQKSHIKPEELQTVEVSLDRLSRADRAQVSPTARNLALLLKYRDQVNDPDEPTSTPSSRQIEDRKTYNLAMNYITGGADNPPPVVSEGLNLLSGLIIAESPILDIPAVTVLMSNLLADNDDYINLRVIKVFTQLANKHPKAAVQELLEHYLDAQEKSSTDVRLRFGEALLQVIQRLGDTFTGDVAQQVSETLLSIAGRRGYRPKTMAKQAREEKLQKMKGKQADEARDDDLLDKDEDVTEEEKARNDILAQILQGWESKRGSEDVRMRASALSIFGTAIETSIGGIGPTLVSTSVDLCVNVLSMEREMETAIVRRAAILNVLSFVRALDAAKESGKNLGFGLTNESRQDILRTLRYVAGTDNDGLVQQHANDVVETLETWQMASMMPSQNLPSGPELTSLAALHVNPGGTLVDASGRPRPRIEEVE</sequence>
<dbReference type="InterPro" id="IPR039600">
    <property type="entry name" value="TANGO6/Rtp1"/>
</dbReference>
<evidence type="ECO:0000313" key="5">
    <source>
        <dbReference type="EMBL" id="KAK7415973.1"/>
    </source>
</evidence>
<dbReference type="SUPFAM" id="SSF48371">
    <property type="entry name" value="ARM repeat"/>
    <property type="match status" value="1"/>
</dbReference>
<evidence type="ECO:0000313" key="6">
    <source>
        <dbReference type="Proteomes" id="UP001498476"/>
    </source>
</evidence>
<feature type="compositionally biased region" description="Basic and acidic residues" evidence="2">
    <location>
        <begin position="707"/>
        <end position="719"/>
    </location>
</feature>
<feature type="domain" description="RNA polymerase II assembly factor Rtp1 C-terminal" evidence="3">
    <location>
        <begin position="841"/>
        <end position="873"/>
    </location>
</feature>
<evidence type="ECO:0000256" key="1">
    <source>
        <dbReference type="ARBA" id="ARBA00005724"/>
    </source>
</evidence>
<reference evidence="5 6" key="1">
    <citation type="journal article" date="2025" name="Microbiol. Resour. Announc.">
        <title>Draft genome sequences for Neonectria magnoliae and Neonectria punicea, canker pathogens of Liriodendron tulipifera and Acer saccharum in West Virginia.</title>
        <authorList>
            <person name="Petronek H.M."/>
            <person name="Kasson M.T."/>
            <person name="Metheny A.M."/>
            <person name="Stauder C.M."/>
            <person name="Lovett B."/>
            <person name="Lynch S.C."/>
            <person name="Garnas J.R."/>
            <person name="Kasson L.R."/>
            <person name="Stajich J.E."/>
        </authorList>
    </citation>
    <scope>NUCLEOTIDE SEQUENCE [LARGE SCALE GENOMIC DNA]</scope>
    <source>
        <strain evidence="5 6">NRRL 64653</strain>
    </source>
</reference>
<keyword evidence="6" id="KW-1185">Reference proteome</keyword>
<dbReference type="PANTHER" id="PTHR20959:SF1">
    <property type="entry name" value="TRANSPORT AND GOLGI ORGANIZATION PROTEIN 6 HOMOLOG"/>
    <property type="match status" value="1"/>
</dbReference>
<comment type="caution">
    <text evidence="5">The sequence shown here is derived from an EMBL/GenBank/DDBJ whole genome shotgun (WGS) entry which is preliminary data.</text>
</comment>
<dbReference type="Pfam" id="PF10304">
    <property type="entry name" value="RTP1_C2"/>
    <property type="match status" value="1"/>
</dbReference>
<dbReference type="InterPro" id="IPR019451">
    <property type="entry name" value="Rtp1_C1"/>
</dbReference>
<dbReference type="Pfam" id="PF10363">
    <property type="entry name" value="RTP1_C1"/>
    <property type="match status" value="1"/>
</dbReference>
<gene>
    <name evidence="5" type="ORF">QQX98_005546</name>
</gene>
<feature type="region of interest" description="Disordered" evidence="2">
    <location>
        <begin position="707"/>
        <end position="733"/>
    </location>
</feature>
<feature type="compositionally biased region" description="Acidic residues" evidence="2">
    <location>
        <begin position="720"/>
        <end position="733"/>
    </location>
</feature>
<dbReference type="Proteomes" id="UP001498476">
    <property type="component" value="Unassembled WGS sequence"/>
</dbReference>
<organism evidence="5 6">
    <name type="scientific">Neonectria punicea</name>
    <dbReference type="NCBI Taxonomy" id="979145"/>
    <lineage>
        <taxon>Eukaryota</taxon>
        <taxon>Fungi</taxon>
        <taxon>Dikarya</taxon>
        <taxon>Ascomycota</taxon>
        <taxon>Pezizomycotina</taxon>
        <taxon>Sordariomycetes</taxon>
        <taxon>Hypocreomycetidae</taxon>
        <taxon>Hypocreales</taxon>
        <taxon>Nectriaceae</taxon>
        <taxon>Neonectria</taxon>
    </lineage>
</organism>
<feature type="domain" description="RNA polymerase II assembly factor Rtp1 C-terminal" evidence="4">
    <location>
        <begin position="572"/>
        <end position="672"/>
    </location>
</feature>
<dbReference type="InterPro" id="IPR016024">
    <property type="entry name" value="ARM-type_fold"/>
</dbReference>
<protein>
    <recommendedName>
        <fullName evidence="7">RNA polymerase II assembly factor Rtp1 C-terminal domain-containing protein</fullName>
    </recommendedName>
</protein>
<name>A0ABR1H4D8_9HYPO</name>
<evidence type="ECO:0000256" key="2">
    <source>
        <dbReference type="SAM" id="MobiDB-lite"/>
    </source>
</evidence>
<proteinExistence type="inferred from homology"/>
<comment type="similarity">
    <text evidence="1">Belongs to the Tango6 family.</text>
</comment>
<evidence type="ECO:0008006" key="7">
    <source>
        <dbReference type="Google" id="ProtNLM"/>
    </source>
</evidence>